<feature type="compositionally biased region" description="Polar residues" evidence="1">
    <location>
        <begin position="140"/>
        <end position="152"/>
    </location>
</feature>
<keyword evidence="3" id="KW-1185">Reference proteome</keyword>
<feature type="region of interest" description="Disordered" evidence="1">
    <location>
        <begin position="92"/>
        <end position="114"/>
    </location>
</feature>
<feature type="compositionally biased region" description="Low complexity" evidence="1">
    <location>
        <begin position="180"/>
        <end position="214"/>
    </location>
</feature>
<evidence type="ECO:0000313" key="2">
    <source>
        <dbReference type="EMBL" id="KAG9230509.1"/>
    </source>
</evidence>
<feature type="region of interest" description="Disordered" evidence="1">
    <location>
        <begin position="140"/>
        <end position="218"/>
    </location>
</feature>
<feature type="compositionally biased region" description="Polar residues" evidence="1">
    <location>
        <begin position="98"/>
        <end position="108"/>
    </location>
</feature>
<dbReference type="EMBL" id="MU251666">
    <property type="protein sequence ID" value="KAG9230509.1"/>
    <property type="molecule type" value="Genomic_DNA"/>
</dbReference>
<sequence length="246" mass="25291">MSKPITCQPAVKAARTSLYSNVCIVGQGRLIPSVHTALIACCGAKNVHEDECYQWCDISTFEDIASWNYCMENNLDLNVYATLDVSCHSDQTPDDTAMTGTVKPSSARTGKIATTWDGPTQKATISFTNSDISSTVVKTQTFSGNPKNSNAPNPELGGDHALPTAPGPAMTGASHSILASGSSVSGTSTTRTTPPSTSSSSTTSGPPPSTTSSSAAAIGVGNTDNTFKFLGLIMMVGLVSCGLVAG</sequence>
<dbReference type="AlphaFoldDB" id="A0A9P7YB86"/>
<evidence type="ECO:0000256" key="1">
    <source>
        <dbReference type="SAM" id="MobiDB-lite"/>
    </source>
</evidence>
<evidence type="ECO:0000313" key="3">
    <source>
        <dbReference type="Proteomes" id="UP000824998"/>
    </source>
</evidence>
<gene>
    <name evidence="2" type="ORF">BJ875DRAFT_499077</name>
</gene>
<dbReference type="Proteomes" id="UP000824998">
    <property type="component" value="Unassembled WGS sequence"/>
</dbReference>
<proteinExistence type="predicted"/>
<organism evidence="2 3">
    <name type="scientific">Amylocarpus encephaloides</name>
    <dbReference type="NCBI Taxonomy" id="45428"/>
    <lineage>
        <taxon>Eukaryota</taxon>
        <taxon>Fungi</taxon>
        <taxon>Dikarya</taxon>
        <taxon>Ascomycota</taxon>
        <taxon>Pezizomycotina</taxon>
        <taxon>Leotiomycetes</taxon>
        <taxon>Helotiales</taxon>
        <taxon>Helotiales incertae sedis</taxon>
        <taxon>Amylocarpus</taxon>
    </lineage>
</organism>
<reference evidence="2" key="1">
    <citation type="journal article" date="2021" name="IMA Fungus">
        <title>Genomic characterization of three marine fungi, including Emericellopsis atlantica sp. nov. with signatures of a generalist lifestyle and marine biomass degradation.</title>
        <authorList>
            <person name="Hagestad O.C."/>
            <person name="Hou L."/>
            <person name="Andersen J.H."/>
            <person name="Hansen E.H."/>
            <person name="Altermark B."/>
            <person name="Li C."/>
            <person name="Kuhnert E."/>
            <person name="Cox R.J."/>
            <person name="Crous P.W."/>
            <person name="Spatafora J.W."/>
            <person name="Lail K."/>
            <person name="Amirebrahimi M."/>
            <person name="Lipzen A."/>
            <person name="Pangilinan J."/>
            <person name="Andreopoulos W."/>
            <person name="Hayes R.D."/>
            <person name="Ng V."/>
            <person name="Grigoriev I.V."/>
            <person name="Jackson S.A."/>
            <person name="Sutton T.D.S."/>
            <person name="Dobson A.D.W."/>
            <person name="Rama T."/>
        </authorList>
    </citation>
    <scope>NUCLEOTIDE SEQUENCE</scope>
    <source>
        <strain evidence="2">TRa018bII</strain>
    </source>
</reference>
<accession>A0A9P7YB86</accession>
<comment type="caution">
    <text evidence="2">The sequence shown here is derived from an EMBL/GenBank/DDBJ whole genome shotgun (WGS) entry which is preliminary data.</text>
</comment>
<name>A0A9P7YB86_9HELO</name>
<protein>
    <submittedName>
        <fullName evidence="2">Uncharacterized protein</fullName>
    </submittedName>
</protein>